<dbReference type="EMBL" id="CP013118">
    <property type="protein sequence ID" value="ALO17526.1"/>
    <property type="molecule type" value="Genomic_DNA"/>
</dbReference>
<evidence type="ECO:0000256" key="1">
    <source>
        <dbReference type="SAM" id="Phobius"/>
    </source>
</evidence>
<organism evidence="2 3">
    <name type="scientific">Salinivirga cyanobacteriivorans</name>
    <dbReference type="NCBI Taxonomy" id="1307839"/>
    <lineage>
        <taxon>Bacteria</taxon>
        <taxon>Pseudomonadati</taxon>
        <taxon>Bacteroidota</taxon>
        <taxon>Bacteroidia</taxon>
        <taxon>Bacteroidales</taxon>
        <taxon>Salinivirgaceae</taxon>
        <taxon>Salinivirga</taxon>
    </lineage>
</organism>
<proteinExistence type="predicted"/>
<evidence type="ECO:0000313" key="3">
    <source>
        <dbReference type="Proteomes" id="UP000064893"/>
    </source>
</evidence>
<gene>
    <name evidence="2" type="ORF">L21SP5_03935</name>
</gene>
<dbReference type="STRING" id="1307839.L21SP5_03935"/>
<evidence type="ECO:0000313" key="2">
    <source>
        <dbReference type="EMBL" id="ALO17526.1"/>
    </source>
</evidence>
<dbReference type="OrthoDB" id="679779at2"/>
<accession>A0A0S2I578</accession>
<keyword evidence="3" id="KW-1185">Reference proteome</keyword>
<keyword evidence="1" id="KW-0812">Transmembrane</keyword>
<dbReference type="Proteomes" id="UP000064893">
    <property type="component" value="Chromosome"/>
</dbReference>
<dbReference type="KEGG" id="blq:L21SP5_03935"/>
<feature type="transmembrane region" description="Helical" evidence="1">
    <location>
        <begin position="12"/>
        <end position="28"/>
    </location>
</feature>
<sequence length="60" mass="6365">MSKNYGNNAPSNAIYGLGLIGAAIYFIGHATTFWMGVLGFLKALVWPAFLVFEALKAVGA</sequence>
<name>A0A0S2I578_9BACT</name>
<keyword evidence="1" id="KW-0472">Membrane</keyword>
<dbReference type="AlphaFoldDB" id="A0A0S2I578"/>
<protein>
    <submittedName>
        <fullName evidence="2">Uncharacterized protein</fullName>
    </submittedName>
</protein>
<dbReference type="RefSeq" id="WP_057954780.1">
    <property type="nucleotide sequence ID" value="NZ_CP013118.1"/>
</dbReference>
<reference evidence="2 3" key="1">
    <citation type="submission" date="2015-11" db="EMBL/GenBank/DDBJ databases">
        <title>Description and complete genome sequence of a novel strain predominating in hypersaline microbial mats and representing a new family of the Bacteriodetes phylum.</title>
        <authorList>
            <person name="Spring S."/>
            <person name="Bunk B."/>
            <person name="Sproer C."/>
            <person name="Klenk H.-P."/>
        </authorList>
    </citation>
    <scope>NUCLEOTIDE SEQUENCE [LARGE SCALE GENOMIC DNA]</scope>
    <source>
        <strain evidence="2 3">L21-Spi-D4</strain>
    </source>
</reference>
<keyword evidence="1" id="KW-1133">Transmembrane helix</keyword>